<keyword evidence="3" id="KW-1185">Reference proteome</keyword>
<dbReference type="AlphaFoldDB" id="A0A0N1N3H4"/>
<dbReference type="PATRIC" id="fig|1526658.3.peg.3774"/>
<evidence type="ECO:0000313" key="2">
    <source>
        <dbReference type="EMBL" id="KPH80461.1"/>
    </source>
</evidence>
<evidence type="ECO:0000313" key="3">
    <source>
        <dbReference type="Proteomes" id="UP000037822"/>
    </source>
</evidence>
<feature type="transmembrane region" description="Helical" evidence="1">
    <location>
        <begin position="151"/>
        <end position="172"/>
    </location>
</feature>
<keyword evidence="1" id="KW-0472">Membrane</keyword>
<gene>
    <name evidence="2" type="ORF">AE618_11730</name>
</gene>
<dbReference type="OrthoDB" id="8018653at2"/>
<dbReference type="RefSeq" id="WP_054209247.1">
    <property type="nucleotide sequence ID" value="NZ_LGSZ01000040.1"/>
</dbReference>
<reference evidence="2 3" key="1">
    <citation type="submission" date="2015-07" db="EMBL/GenBank/DDBJ databases">
        <title>Whole genome sequencing of Bosea vaviloviae isolated from cave pool.</title>
        <authorList>
            <person name="Tan N.E.H."/>
            <person name="Lee Y.P."/>
            <person name="Gan H.M."/>
            <person name="Barton H."/>
            <person name="Savka M.A."/>
        </authorList>
    </citation>
    <scope>NUCLEOTIDE SEQUENCE [LARGE SCALE GENOMIC DNA]</scope>
    <source>
        <strain evidence="2 3">SD260</strain>
    </source>
</reference>
<keyword evidence="1" id="KW-0812">Transmembrane</keyword>
<proteinExistence type="predicted"/>
<evidence type="ECO:0000256" key="1">
    <source>
        <dbReference type="SAM" id="Phobius"/>
    </source>
</evidence>
<protein>
    <submittedName>
        <fullName evidence="2">Uncharacterized protein</fullName>
    </submittedName>
</protein>
<feature type="transmembrane region" description="Helical" evidence="1">
    <location>
        <begin position="125"/>
        <end position="145"/>
    </location>
</feature>
<sequence length="200" mass="22112">MQPHHPDDTPPPSWRQRPRPVGFEIAYTLDGDTLEIDTTRKVDRVRLAAVEQVRFVYAPSNVSSKGFKTQLRLSDGKSITFGNLSWRSLTDMDRDDARYHAFVSALTAAIAKANPRARFVAGKPFAFWLALAAVSALSLLMLVFFTSRAFLQGANTTGLLGLVLTAASFWQVRPMVMLNRPRELASGEVPDDLVPGRLPA</sequence>
<dbReference type="Proteomes" id="UP000037822">
    <property type="component" value="Unassembled WGS sequence"/>
</dbReference>
<organism evidence="2 3">
    <name type="scientific">Bosea vaviloviae</name>
    <dbReference type="NCBI Taxonomy" id="1526658"/>
    <lineage>
        <taxon>Bacteria</taxon>
        <taxon>Pseudomonadati</taxon>
        <taxon>Pseudomonadota</taxon>
        <taxon>Alphaproteobacteria</taxon>
        <taxon>Hyphomicrobiales</taxon>
        <taxon>Boseaceae</taxon>
        <taxon>Bosea</taxon>
    </lineage>
</organism>
<dbReference type="EMBL" id="LGSZ01000040">
    <property type="protein sequence ID" value="KPH80461.1"/>
    <property type="molecule type" value="Genomic_DNA"/>
</dbReference>
<keyword evidence="1" id="KW-1133">Transmembrane helix</keyword>
<accession>A0A0N1N3H4</accession>
<comment type="caution">
    <text evidence="2">The sequence shown here is derived from an EMBL/GenBank/DDBJ whole genome shotgun (WGS) entry which is preliminary data.</text>
</comment>
<name>A0A0N1N3H4_9HYPH</name>